<dbReference type="Proteomes" id="UP000095358">
    <property type="component" value="Unassembled WGS sequence"/>
</dbReference>
<dbReference type="STRING" id="29833.A0A1E5S101"/>
<dbReference type="PANTHER" id="PTHR11157:SF134">
    <property type="entry name" value="ELONGATION OF FATTY ACIDS PROTEIN 1-RELATED"/>
    <property type="match status" value="1"/>
</dbReference>
<comment type="similarity">
    <text evidence="2 12">Belongs to the ELO family.</text>
</comment>
<evidence type="ECO:0000256" key="9">
    <source>
        <dbReference type="ARBA" id="ARBA00023136"/>
    </source>
</evidence>
<evidence type="ECO:0000256" key="12">
    <source>
        <dbReference type="RuleBase" id="RU361115"/>
    </source>
</evidence>
<keyword evidence="6 12" id="KW-0276">Fatty acid metabolism</keyword>
<protein>
    <recommendedName>
        <fullName evidence="12">Elongation of fatty acids protein</fullName>
        <ecNumber evidence="12">2.3.1.-</ecNumber>
    </recommendedName>
</protein>
<evidence type="ECO:0000256" key="10">
    <source>
        <dbReference type="ARBA" id="ARBA00023160"/>
    </source>
</evidence>
<comment type="catalytic activity">
    <reaction evidence="11">
        <text>a very-long-chain acyl-CoA + malonyl-CoA + H(+) = a very-long-chain 3-oxoacyl-CoA + CO2 + CoA</text>
        <dbReference type="Rhea" id="RHEA:32727"/>
        <dbReference type="ChEBI" id="CHEBI:15378"/>
        <dbReference type="ChEBI" id="CHEBI:16526"/>
        <dbReference type="ChEBI" id="CHEBI:57287"/>
        <dbReference type="ChEBI" id="CHEBI:57384"/>
        <dbReference type="ChEBI" id="CHEBI:90725"/>
        <dbReference type="ChEBI" id="CHEBI:90736"/>
        <dbReference type="EC" id="2.3.1.199"/>
    </reaction>
</comment>
<dbReference type="VEuPathDB" id="FungiDB:AWRI3580_g455"/>
<feature type="transmembrane region" description="Helical" evidence="12">
    <location>
        <begin position="188"/>
        <end position="209"/>
    </location>
</feature>
<evidence type="ECO:0000313" key="14">
    <source>
        <dbReference type="EMBL" id="OEJ92719.1"/>
    </source>
</evidence>
<comment type="catalytic activity">
    <reaction evidence="12">
        <text>an acyl-CoA + malonyl-CoA + H(+) = a 3-oxoacyl-CoA + CO2 + CoA</text>
        <dbReference type="Rhea" id="RHEA:50252"/>
        <dbReference type="ChEBI" id="CHEBI:15378"/>
        <dbReference type="ChEBI" id="CHEBI:16526"/>
        <dbReference type="ChEBI" id="CHEBI:57287"/>
        <dbReference type="ChEBI" id="CHEBI:57384"/>
        <dbReference type="ChEBI" id="CHEBI:58342"/>
        <dbReference type="ChEBI" id="CHEBI:90726"/>
    </reaction>
    <physiologicalReaction direction="left-to-right" evidence="12">
        <dbReference type="Rhea" id="RHEA:50253"/>
    </physiologicalReaction>
</comment>
<sequence>MSSPLAFLGDYQPTLNHFFFNIDLFEKFDGAVTSLTNGKFVPSKFDFVQNQTPLADNKSVISAITLYYVIIFGGRYVLSNTEPLKLKKISQIHNLILTSLSLLLLVLFIEQLLPLIYNYGLYYSICNIGAWTQPLVCLYYLNYLTKFFEFTDTLLLVLKHKKLTFLHTYHHGATALLCYTQLCGETSISWVPITLNLGVHCVMYWYYFLASTGIRVWWKEWVTRFQIVQFILDIGFIYFASYQKLVHTFIPSLPHCGDCVGSTLATINGCIIISSYLFLFIAFYIEVYRKNTKKSKLVKRAAGGVANKVNEYVQVDVSNAPTPSPSPAPTKRKSRKN</sequence>
<dbReference type="GO" id="GO:0019367">
    <property type="term" value="P:fatty acid elongation, saturated fatty acid"/>
    <property type="evidence" value="ECO:0007669"/>
    <property type="project" value="TreeGrafter"/>
</dbReference>
<dbReference type="GO" id="GO:0005789">
    <property type="term" value="C:endoplasmic reticulum membrane"/>
    <property type="evidence" value="ECO:0007669"/>
    <property type="project" value="TreeGrafter"/>
</dbReference>
<evidence type="ECO:0000313" key="15">
    <source>
        <dbReference type="Proteomes" id="UP000095358"/>
    </source>
</evidence>
<evidence type="ECO:0000256" key="2">
    <source>
        <dbReference type="ARBA" id="ARBA00007263"/>
    </source>
</evidence>
<dbReference type="GO" id="GO:0030148">
    <property type="term" value="P:sphingolipid biosynthetic process"/>
    <property type="evidence" value="ECO:0007669"/>
    <property type="project" value="TreeGrafter"/>
</dbReference>
<dbReference type="EMBL" id="LPNN01000001">
    <property type="protein sequence ID" value="OEJ92719.1"/>
    <property type="molecule type" value="Genomic_DNA"/>
</dbReference>
<dbReference type="AlphaFoldDB" id="A0A1E5S101"/>
<dbReference type="GO" id="GO:0042761">
    <property type="term" value="P:very long-chain fatty acid biosynthetic process"/>
    <property type="evidence" value="ECO:0007669"/>
    <property type="project" value="TreeGrafter"/>
</dbReference>
<evidence type="ECO:0000256" key="1">
    <source>
        <dbReference type="ARBA" id="ARBA00004141"/>
    </source>
</evidence>
<dbReference type="GO" id="GO:0034625">
    <property type="term" value="P:fatty acid elongation, monounsaturated fatty acid"/>
    <property type="evidence" value="ECO:0007669"/>
    <property type="project" value="TreeGrafter"/>
</dbReference>
<feature type="transmembrane region" description="Helical" evidence="12">
    <location>
        <begin position="90"/>
        <end position="109"/>
    </location>
</feature>
<evidence type="ECO:0000256" key="11">
    <source>
        <dbReference type="ARBA" id="ARBA00047375"/>
    </source>
</evidence>
<gene>
    <name evidence="14" type="ORF">AWRI3580_g455</name>
</gene>
<keyword evidence="8 12" id="KW-0443">Lipid metabolism</keyword>
<feature type="transmembrane region" description="Helical" evidence="12">
    <location>
        <begin position="221"/>
        <end position="240"/>
    </location>
</feature>
<evidence type="ECO:0000256" key="3">
    <source>
        <dbReference type="ARBA" id="ARBA00022516"/>
    </source>
</evidence>
<keyword evidence="15" id="KW-1185">Reference proteome</keyword>
<dbReference type="OrthoDB" id="434092at2759"/>
<feature type="region of interest" description="Disordered" evidence="13">
    <location>
        <begin position="317"/>
        <end position="337"/>
    </location>
</feature>
<accession>A0A1E5S101</accession>
<evidence type="ECO:0000256" key="4">
    <source>
        <dbReference type="ARBA" id="ARBA00022679"/>
    </source>
</evidence>
<keyword evidence="4 12" id="KW-0808">Transferase</keyword>
<dbReference type="GO" id="GO:0009922">
    <property type="term" value="F:fatty acid elongase activity"/>
    <property type="evidence" value="ECO:0007669"/>
    <property type="project" value="UniProtKB-EC"/>
</dbReference>
<name>A0A1E5S101_HANUV</name>
<keyword evidence="3 12" id="KW-0444">Lipid biosynthesis</keyword>
<evidence type="ECO:0000256" key="5">
    <source>
        <dbReference type="ARBA" id="ARBA00022692"/>
    </source>
</evidence>
<keyword evidence="10 12" id="KW-0275">Fatty acid biosynthesis</keyword>
<feature type="transmembrane region" description="Helical" evidence="12">
    <location>
        <begin position="260"/>
        <end position="285"/>
    </location>
</feature>
<dbReference type="InterPro" id="IPR002076">
    <property type="entry name" value="ELO_fam"/>
</dbReference>
<keyword evidence="7 12" id="KW-1133">Transmembrane helix</keyword>
<dbReference type="Pfam" id="PF01151">
    <property type="entry name" value="ELO"/>
    <property type="match status" value="1"/>
</dbReference>
<organism evidence="14 15">
    <name type="scientific">Hanseniaspora uvarum</name>
    <name type="common">Yeast</name>
    <name type="synonym">Kloeckera apiculata</name>
    <dbReference type="NCBI Taxonomy" id="29833"/>
    <lineage>
        <taxon>Eukaryota</taxon>
        <taxon>Fungi</taxon>
        <taxon>Dikarya</taxon>
        <taxon>Ascomycota</taxon>
        <taxon>Saccharomycotina</taxon>
        <taxon>Saccharomycetes</taxon>
        <taxon>Saccharomycodales</taxon>
        <taxon>Saccharomycodaceae</taxon>
        <taxon>Hanseniaspora</taxon>
    </lineage>
</organism>
<keyword evidence="9 12" id="KW-0472">Membrane</keyword>
<evidence type="ECO:0000256" key="6">
    <source>
        <dbReference type="ARBA" id="ARBA00022832"/>
    </source>
</evidence>
<keyword evidence="5 12" id="KW-0812">Transmembrane</keyword>
<dbReference type="GO" id="GO:0034626">
    <property type="term" value="P:fatty acid elongation, polyunsaturated fatty acid"/>
    <property type="evidence" value="ECO:0007669"/>
    <property type="project" value="TreeGrafter"/>
</dbReference>
<evidence type="ECO:0000256" key="8">
    <source>
        <dbReference type="ARBA" id="ARBA00023098"/>
    </source>
</evidence>
<comment type="caution">
    <text evidence="14">The sequence shown here is derived from an EMBL/GenBank/DDBJ whole genome shotgun (WGS) entry which is preliminary data.</text>
</comment>
<dbReference type="InterPro" id="IPR030457">
    <property type="entry name" value="ELO_CS"/>
</dbReference>
<reference evidence="15" key="1">
    <citation type="journal article" date="2016" name="Genome Announc.">
        <title>Genome sequences of three species of Hanseniaspora isolated from spontaneous wine fermentations.</title>
        <authorList>
            <person name="Sternes P.R."/>
            <person name="Lee D."/>
            <person name="Kutyna D.R."/>
            <person name="Borneman A.R."/>
        </authorList>
    </citation>
    <scope>NUCLEOTIDE SEQUENCE [LARGE SCALE GENOMIC DNA]</scope>
    <source>
        <strain evidence="15">AWRI3580</strain>
    </source>
</reference>
<dbReference type="PANTHER" id="PTHR11157">
    <property type="entry name" value="FATTY ACID ACYL TRANSFERASE-RELATED"/>
    <property type="match status" value="1"/>
</dbReference>
<feature type="transmembrane region" description="Helical" evidence="12">
    <location>
        <begin position="60"/>
        <end position="78"/>
    </location>
</feature>
<dbReference type="PROSITE" id="PS01188">
    <property type="entry name" value="ELO"/>
    <property type="match status" value="1"/>
</dbReference>
<evidence type="ECO:0000256" key="13">
    <source>
        <dbReference type="SAM" id="MobiDB-lite"/>
    </source>
</evidence>
<comment type="subcellular location">
    <subcellularLocation>
        <location evidence="1">Membrane</location>
        <topology evidence="1">Multi-pass membrane protein</topology>
    </subcellularLocation>
</comment>
<evidence type="ECO:0000256" key="7">
    <source>
        <dbReference type="ARBA" id="ARBA00022989"/>
    </source>
</evidence>
<dbReference type="EC" id="2.3.1.-" evidence="12"/>
<proteinExistence type="inferred from homology"/>